<feature type="compositionally biased region" description="Low complexity" evidence="1">
    <location>
        <begin position="142"/>
        <end position="170"/>
    </location>
</feature>
<keyword evidence="3" id="KW-1185">Reference proteome</keyword>
<evidence type="ECO:0008006" key="4">
    <source>
        <dbReference type="Google" id="ProtNLM"/>
    </source>
</evidence>
<evidence type="ECO:0000256" key="1">
    <source>
        <dbReference type="SAM" id="MobiDB-lite"/>
    </source>
</evidence>
<dbReference type="OrthoDB" id="244495at2759"/>
<sequence length="534" mass="59152">MPSVPYYHHLGHASNDYVGTMQPNYPMPAMSMSSSSSQYLQGRNDRDLRNLNGGYSYPVSVPMPINHMSNGHSLPPPPPGYMNDMAVGFMPPANGGLPFNNGLDHLTQKMAYGNYNHNNSVAALPSYYNHGMLAPPPPPPAVVQQQQQQQQHQQQQHENNHYDNNNGDNVAGGVTANLDYQIEEMAEFVSVMSQGIMLPGTSVVANSHVSNKFKKFISQVLSATRLPKATVVLSLVYLSKRFALDDLKNVEITNEMTYKLFVISLLLANKFHDDNTFTNRSWCQATGIPVGEITQMEASWLKAIKWSLNLSSVELKGWDKWNDCWEYWLVNKSNSFSSPNKFSTPNPVNLMSPPTSIVSSPSSPLSGRMAINNAPYPPKQITSSVRGSPSGMSYSASKWYPGNEENANNVNVNNQRSFVPRTPIIVGQQESSAFSSFFQQTFANNNDRSLPVGTYNQMNNSHLSNNGMGQRNNNLGPIHPSSVGFHNHGAFCSCNYCSYENGTTAGMAMNYNPAANYYQQQNLWHRSNSVVSAY</sequence>
<name>A0A1E3PPB4_9ASCO</name>
<dbReference type="Gene3D" id="1.10.472.10">
    <property type="entry name" value="Cyclin-like"/>
    <property type="match status" value="1"/>
</dbReference>
<dbReference type="AlphaFoldDB" id="A0A1E3PPB4"/>
<dbReference type="EMBL" id="KV454407">
    <property type="protein sequence ID" value="ODQ67273.1"/>
    <property type="molecule type" value="Genomic_DNA"/>
</dbReference>
<dbReference type="GO" id="GO:0019901">
    <property type="term" value="F:protein kinase binding"/>
    <property type="evidence" value="ECO:0007669"/>
    <property type="project" value="InterPro"/>
</dbReference>
<gene>
    <name evidence="2" type="ORF">NADFUDRAFT_49710</name>
</gene>
<evidence type="ECO:0000313" key="2">
    <source>
        <dbReference type="EMBL" id="ODQ67273.1"/>
    </source>
</evidence>
<dbReference type="GO" id="GO:0016538">
    <property type="term" value="F:cyclin-dependent protein serine/threonine kinase regulator activity"/>
    <property type="evidence" value="ECO:0007669"/>
    <property type="project" value="TreeGrafter"/>
</dbReference>
<protein>
    <recommendedName>
        <fullName evidence="4">Cyclin-like protein</fullName>
    </recommendedName>
</protein>
<feature type="region of interest" description="Disordered" evidence="1">
    <location>
        <begin position="129"/>
        <end position="170"/>
    </location>
</feature>
<dbReference type="InterPro" id="IPR013922">
    <property type="entry name" value="Cyclin_PHO80-like"/>
</dbReference>
<dbReference type="GO" id="GO:0005634">
    <property type="term" value="C:nucleus"/>
    <property type="evidence" value="ECO:0007669"/>
    <property type="project" value="TreeGrafter"/>
</dbReference>
<dbReference type="CDD" id="cd20557">
    <property type="entry name" value="CYCLIN_ScPCL1-like"/>
    <property type="match status" value="1"/>
</dbReference>
<evidence type="ECO:0000313" key="3">
    <source>
        <dbReference type="Proteomes" id="UP000095009"/>
    </source>
</evidence>
<organism evidence="2 3">
    <name type="scientific">Nadsonia fulvescens var. elongata DSM 6958</name>
    <dbReference type="NCBI Taxonomy" id="857566"/>
    <lineage>
        <taxon>Eukaryota</taxon>
        <taxon>Fungi</taxon>
        <taxon>Dikarya</taxon>
        <taxon>Ascomycota</taxon>
        <taxon>Saccharomycotina</taxon>
        <taxon>Dipodascomycetes</taxon>
        <taxon>Dipodascales</taxon>
        <taxon>Dipodascales incertae sedis</taxon>
        <taxon>Nadsonia</taxon>
    </lineage>
</organism>
<dbReference type="InterPro" id="IPR036915">
    <property type="entry name" value="Cyclin-like_sf"/>
</dbReference>
<reference evidence="2 3" key="1">
    <citation type="journal article" date="2016" name="Proc. Natl. Acad. Sci. U.S.A.">
        <title>Comparative genomics of biotechnologically important yeasts.</title>
        <authorList>
            <person name="Riley R."/>
            <person name="Haridas S."/>
            <person name="Wolfe K.H."/>
            <person name="Lopes M.R."/>
            <person name="Hittinger C.T."/>
            <person name="Goeker M."/>
            <person name="Salamov A.A."/>
            <person name="Wisecaver J.H."/>
            <person name="Long T.M."/>
            <person name="Calvey C.H."/>
            <person name="Aerts A.L."/>
            <person name="Barry K.W."/>
            <person name="Choi C."/>
            <person name="Clum A."/>
            <person name="Coughlan A.Y."/>
            <person name="Deshpande S."/>
            <person name="Douglass A.P."/>
            <person name="Hanson S.J."/>
            <person name="Klenk H.-P."/>
            <person name="LaButti K.M."/>
            <person name="Lapidus A."/>
            <person name="Lindquist E.A."/>
            <person name="Lipzen A.M."/>
            <person name="Meier-Kolthoff J.P."/>
            <person name="Ohm R.A."/>
            <person name="Otillar R.P."/>
            <person name="Pangilinan J.L."/>
            <person name="Peng Y."/>
            <person name="Rokas A."/>
            <person name="Rosa C.A."/>
            <person name="Scheuner C."/>
            <person name="Sibirny A.A."/>
            <person name="Slot J.C."/>
            <person name="Stielow J.B."/>
            <person name="Sun H."/>
            <person name="Kurtzman C.P."/>
            <person name="Blackwell M."/>
            <person name="Grigoriev I.V."/>
            <person name="Jeffries T.W."/>
        </authorList>
    </citation>
    <scope>NUCLEOTIDE SEQUENCE [LARGE SCALE GENOMIC DNA]</scope>
    <source>
        <strain evidence="2 3">DSM 6958</strain>
    </source>
</reference>
<dbReference type="Pfam" id="PF08613">
    <property type="entry name" value="Cyclin"/>
    <property type="match status" value="1"/>
</dbReference>
<dbReference type="GO" id="GO:0000307">
    <property type="term" value="C:cyclin-dependent protein kinase holoenzyme complex"/>
    <property type="evidence" value="ECO:0007669"/>
    <property type="project" value="TreeGrafter"/>
</dbReference>
<dbReference type="STRING" id="857566.A0A1E3PPB4"/>
<dbReference type="Proteomes" id="UP000095009">
    <property type="component" value="Unassembled WGS sequence"/>
</dbReference>
<dbReference type="PANTHER" id="PTHR15615:SF27">
    <property type="entry name" value="PHO85 CYCLIN CLG1"/>
    <property type="match status" value="1"/>
</dbReference>
<proteinExistence type="predicted"/>
<feature type="region of interest" description="Disordered" evidence="1">
    <location>
        <begin position="30"/>
        <end position="51"/>
    </location>
</feature>
<dbReference type="PANTHER" id="PTHR15615">
    <property type="match status" value="1"/>
</dbReference>
<accession>A0A1E3PPB4</accession>
<dbReference type="SUPFAM" id="SSF47954">
    <property type="entry name" value="Cyclin-like"/>
    <property type="match status" value="1"/>
</dbReference>